<dbReference type="PANTHER" id="PTHR43081">
    <property type="entry name" value="ADENYLATE CYCLASE, TERMINAL-DIFFERENTIATION SPECIFIC-RELATED"/>
    <property type="match status" value="1"/>
</dbReference>
<reference evidence="3 4" key="1">
    <citation type="submission" date="2023-07" db="EMBL/GenBank/DDBJ databases">
        <title>Genomic Encyclopedia of Type Strains, Phase IV (KMG-IV): sequencing the most valuable type-strain genomes for metagenomic binning, comparative biology and taxonomic classification.</title>
        <authorList>
            <person name="Goeker M."/>
        </authorList>
    </citation>
    <scope>NUCLEOTIDE SEQUENCE [LARGE SCALE GENOMIC DNA]</scope>
    <source>
        <strain evidence="3 4">DSM 1112</strain>
    </source>
</reference>
<name>A0ABU0BWI4_9HYPH</name>
<keyword evidence="1" id="KW-0472">Membrane</keyword>
<dbReference type="EC" id="4.6.1.1" evidence="3"/>
<evidence type="ECO:0000313" key="3">
    <source>
        <dbReference type="EMBL" id="MDQ0322618.1"/>
    </source>
</evidence>
<comment type="caution">
    <text evidence="3">The sequence shown here is derived from an EMBL/GenBank/DDBJ whole genome shotgun (WGS) entry which is preliminary data.</text>
</comment>
<accession>A0ABU0BWI4</accession>
<keyword evidence="3" id="KW-0456">Lyase</keyword>
<keyword evidence="4" id="KW-1185">Reference proteome</keyword>
<dbReference type="InterPro" id="IPR001054">
    <property type="entry name" value="A/G_cyclase"/>
</dbReference>
<dbReference type="CDD" id="cd07302">
    <property type="entry name" value="CHD"/>
    <property type="match status" value="1"/>
</dbReference>
<dbReference type="Pfam" id="PF05226">
    <property type="entry name" value="CHASE2"/>
    <property type="match status" value="1"/>
</dbReference>
<dbReference type="InterPro" id="IPR050697">
    <property type="entry name" value="Adenylyl/Guanylyl_Cyclase_3/4"/>
</dbReference>
<feature type="transmembrane region" description="Helical" evidence="1">
    <location>
        <begin position="392"/>
        <end position="411"/>
    </location>
</feature>
<keyword evidence="1" id="KW-0812">Transmembrane</keyword>
<dbReference type="SMART" id="SM01080">
    <property type="entry name" value="CHASE2"/>
    <property type="match status" value="1"/>
</dbReference>
<evidence type="ECO:0000313" key="4">
    <source>
        <dbReference type="Proteomes" id="UP001230207"/>
    </source>
</evidence>
<feature type="domain" description="Guanylate cyclase" evidence="2">
    <location>
        <begin position="484"/>
        <end position="612"/>
    </location>
</feature>
<dbReference type="EMBL" id="JAUSVF010000002">
    <property type="protein sequence ID" value="MDQ0322618.1"/>
    <property type="molecule type" value="Genomic_DNA"/>
</dbReference>
<proteinExistence type="predicted"/>
<feature type="transmembrane region" description="Helical" evidence="1">
    <location>
        <begin position="366"/>
        <end position="385"/>
    </location>
</feature>
<dbReference type="Proteomes" id="UP001230207">
    <property type="component" value="Unassembled WGS sequence"/>
</dbReference>
<dbReference type="PROSITE" id="PS51257">
    <property type="entry name" value="PROKAR_LIPOPROTEIN"/>
    <property type="match status" value="1"/>
</dbReference>
<dbReference type="PROSITE" id="PS50125">
    <property type="entry name" value="GUANYLATE_CYCLASE_2"/>
    <property type="match status" value="1"/>
</dbReference>
<evidence type="ECO:0000259" key="2">
    <source>
        <dbReference type="PROSITE" id="PS50125"/>
    </source>
</evidence>
<dbReference type="SUPFAM" id="SSF55073">
    <property type="entry name" value="Nucleotide cyclase"/>
    <property type="match status" value="1"/>
</dbReference>
<feature type="transmembrane region" description="Helical" evidence="1">
    <location>
        <begin position="16"/>
        <end position="35"/>
    </location>
</feature>
<dbReference type="PANTHER" id="PTHR43081:SF1">
    <property type="entry name" value="ADENYLATE CYCLASE, TERMINAL-DIFFERENTIATION SPECIFIC"/>
    <property type="match status" value="1"/>
</dbReference>
<protein>
    <submittedName>
        <fullName evidence="3">Adenylate cyclase</fullName>
        <ecNumber evidence="3">4.6.1.1</ecNumber>
    </submittedName>
</protein>
<dbReference type="InterPro" id="IPR029787">
    <property type="entry name" value="Nucleotide_cyclase"/>
</dbReference>
<feature type="transmembrane region" description="Helical" evidence="1">
    <location>
        <begin position="423"/>
        <end position="443"/>
    </location>
</feature>
<evidence type="ECO:0000256" key="1">
    <source>
        <dbReference type="SAM" id="Phobius"/>
    </source>
</evidence>
<keyword evidence="1" id="KW-1133">Transmembrane helix</keyword>
<dbReference type="RefSeq" id="WP_307234400.1">
    <property type="nucleotide sequence ID" value="NZ_JAUSVF010000002.1"/>
</dbReference>
<dbReference type="SMART" id="SM00044">
    <property type="entry name" value="CYCc"/>
    <property type="match status" value="1"/>
</dbReference>
<dbReference type="Gene3D" id="3.30.70.1230">
    <property type="entry name" value="Nucleotide cyclase"/>
    <property type="match status" value="1"/>
</dbReference>
<dbReference type="InterPro" id="IPR007890">
    <property type="entry name" value="CHASE2"/>
</dbReference>
<gene>
    <name evidence="3" type="ORF">QO002_004824</name>
</gene>
<sequence length="738" mass="79508">MRLPYVRLKRNWRETLIVWLYGMVALVACLSAAVYTQTVLDRLTFLVFDVYQRVQPRPETGAPIVLVDIDETSINALGQWPWPRTVLADMVNRLNEMGAAVIAFDMVFPEPDRTSLDRVAEDLKRAGVTIQVPPGAQANNDIVFRDAIAAANVVTGIAITDESDGGLPKPKAGFAFGGEDPRTFLAGRRGGLGNLQMLDDATKGIGFFSFPPSPDGIIREIPVITRVGDALYPALSIEALRVAQGASGFILRTASASGDDSAGQQALTAVKAGDFELATGPQGEFWIYYSTLPDLMTIPAAKLLQPLPDASLTERLNGAIVIVGTSAIGLRDIVATPVAASMPGMRVHAEILDQIIGGTFLSRPDWAKGAEVALAFTLGVLLIIFVRGAGALTGAAIAIFFIAAAAATSWYAFSTWRILLDPILPAAAVGSVFSVTMPVLLLLTSREKKFVRSAFSLYLAPSLVERLAEDPSMLSLGGELRELTVLFCDIRSFTSLSEKLDPQALTTLLNNFLTPMSDVLLKSEATIDKYMGDAIMAFWNAPMEIMDHRRRSCLAALKMLQALDTLNRQRGYNLRVGIGLNTGDCCVGNLGSSQRFSYSAIGDGVNVASRIEGLCKEYSLPVLLSETVAEGAEDLAILPVDMVQVTGREVPVTLFTILGDADVAARSTFHLLHAAHTRFLSAYRAADFDRARAALEQAMGLGEESLKQLHELYAKRLSALESDGVPEGWNGVFVALHK</sequence>
<dbReference type="Pfam" id="PF00211">
    <property type="entry name" value="Guanylate_cyc"/>
    <property type="match status" value="1"/>
</dbReference>
<dbReference type="GO" id="GO:0004016">
    <property type="term" value="F:adenylate cyclase activity"/>
    <property type="evidence" value="ECO:0007669"/>
    <property type="project" value="UniProtKB-EC"/>
</dbReference>
<organism evidence="3 4">
    <name type="scientific">Pararhizobium capsulatum DSM 1112</name>
    <dbReference type="NCBI Taxonomy" id="1121113"/>
    <lineage>
        <taxon>Bacteria</taxon>
        <taxon>Pseudomonadati</taxon>
        <taxon>Pseudomonadota</taxon>
        <taxon>Alphaproteobacteria</taxon>
        <taxon>Hyphomicrobiales</taxon>
        <taxon>Rhizobiaceae</taxon>
        <taxon>Rhizobium/Agrobacterium group</taxon>
        <taxon>Pararhizobium</taxon>
    </lineage>
</organism>